<dbReference type="GO" id="GO:0006310">
    <property type="term" value="P:DNA recombination"/>
    <property type="evidence" value="ECO:0007669"/>
    <property type="project" value="TreeGrafter"/>
</dbReference>
<dbReference type="InterPro" id="IPR049035">
    <property type="entry name" value="ADDB_N"/>
</dbReference>
<proteinExistence type="predicted"/>
<name>A0A0X8FE99_9LACT</name>
<feature type="domain" description="UvrD-like helicase C-terminal" evidence="10">
    <location>
        <begin position="299"/>
        <end position="626"/>
    </location>
</feature>
<evidence type="ECO:0000313" key="11">
    <source>
        <dbReference type="EMBL" id="QPS00954.1"/>
    </source>
</evidence>
<keyword evidence="2" id="KW-0547">Nucleotide-binding</keyword>
<evidence type="ECO:0000256" key="5">
    <source>
        <dbReference type="ARBA" id="ARBA00022806"/>
    </source>
</evidence>
<dbReference type="Pfam" id="PF12705">
    <property type="entry name" value="PDDEXK_1"/>
    <property type="match status" value="1"/>
</dbReference>
<dbReference type="Gene3D" id="3.40.50.300">
    <property type="entry name" value="P-loop containing nucleotide triphosphate hydrolases"/>
    <property type="match status" value="4"/>
</dbReference>
<dbReference type="AlphaFoldDB" id="A0A0X8FE99"/>
<keyword evidence="4" id="KW-0378">Hydrolase</keyword>
<keyword evidence="8" id="KW-0238">DNA-binding</keyword>
<keyword evidence="3" id="KW-0227">DNA damage</keyword>
<keyword evidence="5" id="KW-0347">Helicase</keyword>
<organism evidence="11 12">
    <name type="scientific">Aerococcus urinae</name>
    <dbReference type="NCBI Taxonomy" id="1376"/>
    <lineage>
        <taxon>Bacteria</taxon>
        <taxon>Bacillati</taxon>
        <taxon>Bacillota</taxon>
        <taxon>Bacilli</taxon>
        <taxon>Lactobacillales</taxon>
        <taxon>Aerococcaceae</taxon>
        <taxon>Aerococcus</taxon>
    </lineage>
</organism>
<keyword evidence="9" id="KW-0234">DNA repair</keyword>
<protein>
    <submittedName>
        <fullName evidence="11">PD-(D/E)XK nuclease family protein</fullName>
    </submittedName>
</protein>
<keyword evidence="1" id="KW-0540">Nuclease</keyword>
<dbReference type="SUPFAM" id="SSF52540">
    <property type="entry name" value="P-loop containing nucleoside triphosphate hydrolases"/>
    <property type="match status" value="1"/>
</dbReference>
<evidence type="ECO:0000256" key="8">
    <source>
        <dbReference type="ARBA" id="ARBA00023125"/>
    </source>
</evidence>
<dbReference type="InterPro" id="IPR027417">
    <property type="entry name" value="P-loop_NTPase"/>
</dbReference>
<dbReference type="OrthoDB" id="9758506at2"/>
<dbReference type="GO" id="GO:0003677">
    <property type="term" value="F:DNA binding"/>
    <property type="evidence" value="ECO:0007669"/>
    <property type="project" value="UniProtKB-KW"/>
</dbReference>
<evidence type="ECO:0000256" key="6">
    <source>
        <dbReference type="ARBA" id="ARBA00022839"/>
    </source>
</evidence>
<dbReference type="PANTHER" id="PTHR30591:SF1">
    <property type="entry name" value="RECBCD ENZYME SUBUNIT RECC"/>
    <property type="match status" value="1"/>
</dbReference>
<evidence type="ECO:0000259" key="10">
    <source>
        <dbReference type="PROSITE" id="PS51217"/>
    </source>
</evidence>
<evidence type="ECO:0000313" key="12">
    <source>
        <dbReference type="Proteomes" id="UP000594771"/>
    </source>
</evidence>
<accession>A0A0X8FE99</accession>
<evidence type="ECO:0000256" key="3">
    <source>
        <dbReference type="ARBA" id="ARBA00022763"/>
    </source>
</evidence>
<dbReference type="GO" id="GO:0004386">
    <property type="term" value="F:helicase activity"/>
    <property type="evidence" value="ECO:0007669"/>
    <property type="project" value="UniProtKB-KW"/>
</dbReference>
<evidence type="ECO:0000256" key="7">
    <source>
        <dbReference type="ARBA" id="ARBA00022840"/>
    </source>
</evidence>
<evidence type="ECO:0000256" key="4">
    <source>
        <dbReference type="ARBA" id="ARBA00022801"/>
    </source>
</evidence>
<evidence type="ECO:0000256" key="1">
    <source>
        <dbReference type="ARBA" id="ARBA00022722"/>
    </source>
</evidence>
<dbReference type="Proteomes" id="UP000594771">
    <property type="component" value="Chromosome"/>
</dbReference>
<dbReference type="GeneID" id="35766840"/>
<evidence type="ECO:0000256" key="2">
    <source>
        <dbReference type="ARBA" id="ARBA00022741"/>
    </source>
</evidence>
<dbReference type="GO" id="GO:0006281">
    <property type="term" value="P:DNA repair"/>
    <property type="evidence" value="ECO:0007669"/>
    <property type="project" value="UniProtKB-KW"/>
</dbReference>
<dbReference type="GO" id="GO:0004527">
    <property type="term" value="F:exonuclease activity"/>
    <property type="evidence" value="ECO:0007669"/>
    <property type="project" value="UniProtKB-KW"/>
</dbReference>
<gene>
    <name evidence="11" type="ORF">I6G68_06050</name>
</gene>
<dbReference type="KEGG" id="aun:AWM73_04005"/>
<dbReference type="Pfam" id="PF21445">
    <property type="entry name" value="ADDB_N"/>
    <property type="match status" value="1"/>
</dbReference>
<dbReference type="EMBL" id="CP065662">
    <property type="protein sequence ID" value="QPS00954.1"/>
    <property type="molecule type" value="Genomic_DNA"/>
</dbReference>
<dbReference type="GO" id="GO:0005524">
    <property type="term" value="F:ATP binding"/>
    <property type="evidence" value="ECO:0007669"/>
    <property type="project" value="UniProtKB-KW"/>
</dbReference>
<keyword evidence="6" id="KW-0269">Exonuclease</keyword>
<reference evidence="11 12" key="1">
    <citation type="submission" date="2020-12" db="EMBL/GenBank/DDBJ databases">
        <title>FDA dAtabase for Regulatory Grade micrObial Sequences (FDA-ARGOS): Supporting development and validation of Infectious Disease Dx tests.</title>
        <authorList>
            <person name="Sproer C."/>
            <person name="Gronow S."/>
            <person name="Severitt S."/>
            <person name="Schroder I."/>
            <person name="Tallon L."/>
            <person name="Sadzewicz L."/>
            <person name="Zhao X."/>
            <person name="Boylan J."/>
            <person name="Ott S."/>
            <person name="Bowen H."/>
            <person name="Vavikolanu K."/>
            <person name="Mehta A."/>
            <person name="Aluvathingal J."/>
            <person name="Nadendla S."/>
            <person name="Lowell S."/>
            <person name="Myers T."/>
            <person name="Yan Y."/>
            <person name="Sichtig H."/>
        </authorList>
    </citation>
    <scope>NUCLEOTIDE SEQUENCE [LARGE SCALE GENOMIC DNA]</scope>
    <source>
        <strain evidence="11 12">FDAARGOS_911</strain>
    </source>
</reference>
<dbReference type="RefSeq" id="WP_060778183.1">
    <property type="nucleotide sequence ID" value="NZ_CAJHLF010000002.1"/>
</dbReference>
<dbReference type="PROSITE" id="PS51217">
    <property type="entry name" value="UVRD_HELICASE_CTER"/>
    <property type="match status" value="1"/>
</dbReference>
<sequence>MRLQITRILETKDNREDTLTDMASFLADDQNHRVFYLVPEHMKFDMEKIILDNIQAYKTKSASDDGVAMMRLQVFSFKRLAWYFLEQNQEPIQSGLDDIGLMMLIKQILNDLQEDLLIFRRESGYIGFQEQLTQLFKEFDQGNISSQRLIEIYHTVEAEVDGQNPLLENQLAKLRELILIYQSFESKLSDQILTEQALYKQLKHYLSKTDLSQVRVVVDGFYRFTSNEFDILGDLLAACDQVEVILTLDSKKSMKTEFKGQDLFSLSRRTYNNLVQLAQALDCPLMLDRVGKSNDHFDPGFYILDQTLVKDWSNETASYLAISKEEQDKVKSLIQVWSCQTPYIEAEQVANQIYHLVSCQAYRYQDIQILTRDFDQVREQLLPYLKMNNIPYFLDDSESMADHPLFLFIDALIRIYRYDWRYEDIFNLLRTELLLPLQDSEDPWSEVENFRREVDLTENVVLQNGYEGKQWWQKGVTWSYLRVDDYGQVVASESDQRTQEIANRVKAFLAEALDGIFTAFDQASNNHEALVALYQFLVHYQIPEQLMLWAQNNALNNRLEEGRHHEQAWQAFIKVLDQYDRLFKDQSFKIQDFQEVLASAFNQTKYNMVPPTLDSVTIRGIDSQRSEHKKVTFVMALTKSNLPKAYQNNSLLTDEDREVLNHYFNFNEGLNLSSQVKTNNEKFIAYKLFLSASERLYLSFPYNQLGDKTTDISPYLAYLIDRFDLQVWDKKSLALPVSEKGSLVFGNWRSQLHYLIQVYQGNKSQHLAVSDRWEALKEALSQETKSRDYSLRVLQGLDHQNKVVNLSSEEAKALYGSQLAVSVSSLELYNKDPFSYFLQYGLKLRERPIFKIDERLTGSYFHRVLQEYYDLKKQSDDSFDELFSHALNTTLKDPTYDIFSANQFYNYQLKQLNFNLNRFIKQFDIKMNKTKWHNYANEASFGMKADQSYSFSLSDQTRVHLRGIIDRIDTFNWQFKGQDYLVSQVTDYKSGARAINLGDIFQGTNIQLYTYLLVCLEKFQSQNPDKKIIPFGAFYQKVSAPLKKIENQSEYAEMMEKNARGTVDLSQELKSNEYFLASQQLLEDIMKAGYDGEDLYAYGLKKDGDFDKNRSRKILTLKEFQALLDYIKEIIYISSENIMSGDIQLRPLEDEKYLPSTTAYKSIAQFDLTEPGRHYRDRLKLSKETFFQMIANELNETSEEEE</sequence>
<dbReference type="InterPro" id="IPR014017">
    <property type="entry name" value="DNA_helicase_UvrD-like_C"/>
</dbReference>
<dbReference type="InterPro" id="IPR038726">
    <property type="entry name" value="PDDEXK_AddAB-type"/>
</dbReference>
<keyword evidence="7" id="KW-0067">ATP-binding</keyword>
<evidence type="ECO:0000256" key="9">
    <source>
        <dbReference type="ARBA" id="ARBA00023204"/>
    </source>
</evidence>
<dbReference type="PANTHER" id="PTHR30591">
    <property type="entry name" value="RECBCD ENZYME SUBUNIT RECC"/>
    <property type="match status" value="1"/>
</dbReference>